<dbReference type="OrthoDB" id="414075at2759"/>
<comment type="caution">
    <text evidence="10">The sequence shown here is derived from an EMBL/GenBank/DDBJ whole genome shotgun (WGS) entry which is preliminary data.</text>
</comment>
<dbReference type="CDD" id="cd04661">
    <property type="entry name" value="NUDIX_MRP_L46"/>
    <property type="match status" value="1"/>
</dbReference>
<evidence type="ECO:0000256" key="3">
    <source>
        <dbReference type="ARBA" id="ARBA00022946"/>
    </source>
</evidence>
<keyword evidence="5" id="KW-0496">Mitochondrion</keyword>
<keyword evidence="6" id="KW-0687">Ribonucleoprotein</keyword>
<evidence type="ECO:0000256" key="1">
    <source>
        <dbReference type="ARBA" id="ARBA00004173"/>
    </source>
</evidence>
<dbReference type="Pfam" id="PF11788">
    <property type="entry name" value="MRP-L46"/>
    <property type="match status" value="1"/>
</dbReference>
<evidence type="ECO:0000256" key="7">
    <source>
        <dbReference type="ARBA" id="ARBA00035190"/>
    </source>
</evidence>
<evidence type="ECO:0000256" key="5">
    <source>
        <dbReference type="ARBA" id="ARBA00023128"/>
    </source>
</evidence>
<dbReference type="Pfam" id="PF00293">
    <property type="entry name" value="NUDIX"/>
    <property type="match status" value="1"/>
</dbReference>
<dbReference type="InterPro" id="IPR033650">
    <property type="entry name" value="Ribosomal_mL46_NUDIX"/>
</dbReference>
<evidence type="ECO:0000259" key="9">
    <source>
        <dbReference type="PROSITE" id="PS51462"/>
    </source>
</evidence>
<keyword evidence="3" id="KW-0809">Transit peptide</keyword>
<gene>
    <name evidence="10" type="ORF">D9619_005685</name>
</gene>
<dbReference type="InterPro" id="IPR040008">
    <property type="entry name" value="Ribosomal_mL46"/>
</dbReference>
<evidence type="ECO:0000256" key="6">
    <source>
        <dbReference type="ARBA" id="ARBA00023274"/>
    </source>
</evidence>
<dbReference type="SUPFAM" id="SSF55811">
    <property type="entry name" value="Nudix"/>
    <property type="match status" value="1"/>
</dbReference>
<keyword evidence="4" id="KW-0689">Ribosomal protein</keyword>
<comment type="subcellular location">
    <subcellularLocation>
        <location evidence="1">Mitochondrion</location>
    </subcellularLocation>
</comment>
<dbReference type="Gene3D" id="3.90.79.10">
    <property type="entry name" value="Nucleoside Triphosphate Pyrophosphohydrolase"/>
    <property type="match status" value="1"/>
</dbReference>
<dbReference type="InterPro" id="IPR000086">
    <property type="entry name" value="NUDIX_hydrolase_dom"/>
</dbReference>
<name>A0A8H5BWZ2_9AGAR</name>
<dbReference type="GO" id="GO:0005762">
    <property type="term" value="C:mitochondrial large ribosomal subunit"/>
    <property type="evidence" value="ECO:0007669"/>
    <property type="project" value="TreeGrafter"/>
</dbReference>
<sequence length="314" mass="35333">MTSIFGHIRNDSCSLQLTSPLMFSRASSKCTRVSRLSCRRLATEAAKPAEASSSLAAQAARPKTTTKHKISTAIILNRSPILTRAPTAFEEAYYSYQARIRRALHNPFPHDFYFKQGTLVETRFRLEERSREQHAFGEKFVPKEEDVSEEKRAADQAAVDQLAQQEGEGEVLMPRTHPADTAGDVKSLDRAGERNLYLLLKTSEGGKTVWRFPQGGIEKGQLLHQAAQKDLEAECGDQMDTWVVGKAPIGVHTLPSETPEQENVLFFYKAHIMSGQVHPEGKHIQDFAWLTKEEISTKVEPTYWDSVRDILSDF</sequence>
<evidence type="ECO:0000313" key="11">
    <source>
        <dbReference type="Proteomes" id="UP000567179"/>
    </source>
</evidence>
<dbReference type="PROSITE" id="PS51462">
    <property type="entry name" value="NUDIX"/>
    <property type="match status" value="1"/>
</dbReference>
<dbReference type="AlphaFoldDB" id="A0A8H5BWZ2"/>
<feature type="region of interest" description="Disordered" evidence="8">
    <location>
        <begin position="166"/>
        <end position="185"/>
    </location>
</feature>
<accession>A0A8H5BWZ2</accession>
<evidence type="ECO:0000313" key="10">
    <source>
        <dbReference type="EMBL" id="KAF5330526.1"/>
    </source>
</evidence>
<reference evidence="10 11" key="1">
    <citation type="journal article" date="2020" name="ISME J.">
        <title>Uncovering the hidden diversity of litter-decomposition mechanisms in mushroom-forming fungi.</title>
        <authorList>
            <person name="Floudas D."/>
            <person name="Bentzer J."/>
            <person name="Ahren D."/>
            <person name="Johansson T."/>
            <person name="Persson P."/>
            <person name="Tunlid A."/>
        </authorList>
    </citation>
    <scope>NUCLEOTIDE SEQUENCE [LARGE SCALE GENOMIC DNA]</scope>
    <source>
        <strain evidence="10 11">CBS 101986</strain>
    </source>
</reference>
<evidence type="ECO:0000256" key="8">
    <source>
        <dbReference type="SAM" id="MobiDB-lite"/>
    </source>
</evidence>
<organism evidence="10 11">
    <name type="scientific">Psilocybe cf. subviscida</name>
    <dbReference type="NCBI Taxonomy" id="2480587"/>
    <lineage>
        <taxon>Eukaryota</taxon>
        <taxon>Fungi</taxon>
        <taxon>Dikarya</taxon>
        <taxon>Basidiomycota</taxon>
        <taxon>Agaricomycotina</taxon>
        <taxon>Agaricomycetes</taxon>
        <taxon>Agaricomycetidae</taxon>
        <taxon>Agaricales</taxon>
        <taxon>Agaricineae</taxon>
        <taxon>Strophariaceae</taxon>
        <taxon>Psilocybe</taxon>
    </lineage>
</organism>
<dbReference type="EMBL" id="JAACJJ010000001">
    <property type="protein sequence ID" value="KAF5330526.1"/>
    <property type="molecule type" value="Genomic_DNA"/>
</dbReference>
<keyword evidence="11" id="KW-1185">Reference proteome</keyword>
<feature type="domain" description="Nudix hydrolase" evidence="9">
    <location>
        <begin position="154"/>
        <end position="312"/>
    </location>
</feature>
<comment type="similarity">
    <text evidence="2">Belongs to the mitochondrion-specific ribosomal protein mL46 family.</text>
</comment>
<proteinExistence type="inferred from homology"/>
<dbReference type="PANTHER" id="PTHR13124:SF12">
    <property type="entry name" value="LARGE RIBOSOMAL SUBUNIT PROTEIN ML46"/>
    <property type="match status" value="1"/>
</dbReference>
<dbReference type="InterPro" id="IPR021757">
    <property type="entry name" value="Ribosomal_mL46_N"/>
</dbReference>
<dbReference type="PANTHER" id="PTHR13124">
    <property type="entry name" value="39S RIBOSOMAL PROTEIN L46, MITOCHONDRIAL PRECURSOR-RELATED"/>
    <property type="match status" value="1"/>
</dbReference>
<protein>
    <recommendedName>
        <fullName evidence="7">Large ribosomal subunit protein mL46</fullName>
    </recommendedName>
</protein>
<evidence type="ECO:0000256" key="4">
    <source>
        <dbReference type="ARBA" id="ARBA00022980"/>
    </source>
</evidence>
<evidence type="ECO:0000256" key="2">
    <source>
        <dbReference type="ARBA" id="ARBA00009070"/>
    </source>
</evidence>
<dbReference type="GO" id="GO:0003735">
    <property type="term" value="F:structural constituent of ribosome"/>
    <property type="evidence" value="ECO:0007669"/>
    <property type="project" value="InterPro"/>
</dbReference>
<dbReference type="Proteomes" id="UP000567179">
    <property type="component" value="Unassembled WGS sequence"/>
</dbReference>
<dbReference type="InterPro" id="IPR015797">
    <property type="entry name" value="NUDIX_hydrolase-like_dom_sf"/>
</dbReference>